<dbReference type="InterPro" id="IPR056823">
    <property type="entry name" value="TEN-like_YD-shell"/>
</dbReference>
<dbReference type="NCBIfam" id="TIGR01643">
    <property type="entry name" value="YD_repeat_2x"/>
    <property type="match status" value="3"/>
</dbReference>
<dbReference type="Gene3D" id="2.180.10.10">
    <property type="entry name" value="RHS repeat-associated core"/>
    <property type="match status" value="1"/>
</dbReference>
<evidence type="ECO:0000313" key="4">
    <source>
        <dbReference type="EMBL" id="ANF97948.1"/>
    </source>
</evidence>
<dbReference type="EMBL" id="CP013023">
    <property type="protein sequence ID" value="ANF97948.1"/>
    <property type="molecule type" value="Genomic_DNA"/>
</dbReference>
<dbReference type="NCBIfam" id="TIGR03696">
    <property type="entry name" value="Rhs_assc_core"/>
    <property type="match status" value="1"/>
</dbReference>
<feature type="region of interest" description="Disordered" evidence="2">
    <location>
        <begin position="1137"/>
        <end position="1166"/>
    </location>
</feature>
<accession>A0A172ZK26</accession>
<reference evidence="5" key="1">
    <citation type="submission" date="2015-10" db="EMBL/GenBank/DDBJ databases">
        <title>Genome of Paenibacillus bovis sp. nov.</title>
        <authorList>
            <person name="Wu Z."/>
            <person name="Gao C."/>
            <person name="Liu Z."/>
            <person name="Zheng H."/>
        </authorList>
    </citation>
    <scope>NUCLEOTIDE SEQUENCE [LARGE SCALE GENOMIC DNA]</scope>
    <source>
        <strain evidence="5">BD3526</strain>
    </source>
</reference>
<proteinExistence type="predicted"/>
<name>A0A172ZK26_9BACL</name>
<feature type="domain" description="Teneurin-like YD-shell" evidence="3">
    <location>
        <begin position="1478"/>
        <end position="1598"/>
    </location>
</feature>
<dbReference type="Proteomes" id="UP000078148">
    <property type="component" value="Chromosome"/>
</dbReference>
<dbReference type="InterPro" id="IPR050708">
    <property type="entry name" value="T6SS_VgrG/RHS"/>
</dbReference>
<sequence length="1803" mass="202787">MLVLEMIGAPAYAAAKSVSKETLSSVQPPSRTAAAQDTDPDQWTTVAKSVYGDVYEETDPEMDALEAKIKQLDYPETNFHMNSFAIQSEIAGLPEPEAITELGEEKIYLLLKDGAEPVDIYWIEYLYRLTGRDGDQIWQDYQEQKIKWAELEQQYSKTSVTEDVYRNVQDDTYGPVLSTQGLHAIRGLTADDSSAPAMTLSAALQSALDDMINDQRIDNLGKQQYDENPENTESISTSTGSLSWDATQIHLPGRDGLDLNIGVHYDSLDTSPYTRKSSKKRSASIYKRSYTYERNDLGMGWSFQLPSIEGGSPNCNNVQYVYHSGTGQSYEFNTYSSFTVEVKKESGSLLVFTKVIPQNEQFSNGELQACILVKHLDGTKEYFSSFGLLIGKVDRYGNTITYHYQDRKVNSDVSVGWGGFVPSYITDTLGRKVTFDYETKLNQGDEFQGENIIVTVYNPQGQPQQKVIYTKSRAKLIENQQDQGYVPILQSITNNMQEKQTFDYNLVNAKFRFKGGVDFVEEPYFLLSQVNSPRSITHYDYETVERMPADFGESIEYRIRSRYDAPLLANGSQGTKMNQVDYTYEGDYTKYRNTFNSWGGLDYSLYHYYQTAHVKSNTASGETRITSHYNGKHLLLSKETKTAQGETVTTNYQQFDPTYEYNPTKIQTIQQDANGTITRYKDITYTDWGGTSAETDDLLESDYNNADTRARHTINYTYDPTYHLPLSKSWYQSDNKQISEQYSYNTSGRLQSTTNAAGEVTNYSYESAPSGPNQIQKVTETRKVRDGMNTSVTTTFGADYNYAYPTEQTQTLTNAGKNTQTVRQTMKYDSGTGLVTEQIDSDGRKTTTTYDALGRPTRIVSPSITNLDGTVYAVEDQYAYTNRAYSTEADSINSGILTMRVDSIRQYTNTSTGATTILTRQSSYYDGMGFLRVDETYNGTNGWTRSQYHPDDQGRAVYAIDPAGNTQTAAYDAWGQQMEFTDAQGNLFVNKAELTQHKAKRFAVAADQVAAYRSNPGNTAIQLNYVEQSYDAYGHMTGMLAYQDGSARSQPIRESYTYDLVGNVLSYIDPNNNRNSSGVTTVFTYDGLNRLTSVQDAMDQTSRYGYDGLGSLSNVTISDTTGKSETLYSKDYNELGQMTKKTDPSGNSTDLTYNQRGLNDQQTDRNGTVTNYQYDERGQNTLATLKGTDGSTLQTKSIFGSDGNLLTDRHELYLNGTKTATQTSTIDKLDRVTNLVSTANGYNAQLNVTYDPLDRIMSQKNSLNGNSLFTNYGYDKSRLTQIQTNGGQTRTTAKTANVQYDYTPLGQVRSITFPTLSDGTTLRESMSYDPLNRLSRLTNAKGDQLLSVYNYQYDANGNITGIKEQVQSGAAQTSTYAYDKLNRLTVVKRADGSETQYTYDLRGNRRTMSDTQELPETEPASYTYDLQNTLTSTTTTKGKTNFEYLPGGLRAKKTTGTKVTHYGYNGAGKVVSDKTADGTASSYIRGDRVLVKKDQTNKKDYYYLYNGHGDVVQMIGTNGSLVNSYRYDEWGNITQQKETVTNEFKYAGEIYDGEIGLYYLKSRYYDPSIGRFLNEDTYEGELTNPLSLNVYTYVHNNPLIHIDPYGNKAWLIHGTFSDGNTWKPEFVDYIEKVFNETSEKLNWSGENNKKARSDAAEEFAGRIYAWQKDHPNEPVRLIGHSHGGNVAIMVANLLKDKVPVDTLVTIATPVREYQLETKVGQHINVYNERDIVQGDMAGHWWLAGTTLTRKFDNADNIYAKDGEQGTKIESHSTMHSDVKIWKKYIEPVLHKGRYWYSGSGGSF</sequence>
<dbReference type="SUPFAM" id="SSF53474">
    <property type="entry name" value="alpha/beta-Hydrolases"/>
    <property type="match status" value="1"/>
</dbReference>
<dbReference type="InterPro" id="IPR022385">
    <property type="entry name" value="Rhs_assc_core"/>
</dbReference>
<gene>
    <name evidence="4" type="ORF">AR543_19275</name>
</gene>
<dbReference type="PANTHER" id="PTHR32305">
    <property type="match status" value="1"/>
</dbReference>
<dbReference type="Gene3D" id="3.40.50.1820">
    <property type="entry name" value="alpha/beta hydrolase"/>
    <property type="match status" value="1"/>
</dbReference>
<dbReference type="STRING" id="1616788.AR543_19275"/>
<feature type="compositionally biased region" description="Polar residues" evidence="2">
    <location>
        <begin position="1144"/>
        <end position="1166"/>
    </location>
</feature>
<keyword evidence="1" id="KW-0677">Repeat</keyword>
<dbReference type="KEGG" id="pbv:AR543_19275"/>
<evidence type="ECO:0000256" key="1">
    <source>
        <dbReference type="ARBA" id="ARBA00022737"/>
    </source>
</evidence>
<evidence type="ECO:0000259" key="3">
    <source>
        <dbReference type="Pfam" id="PF25023"/>
    </source>
</evidence>
<dbReference type="InterPro" id="IPR006530">
    <property type="entry name" value="YD"/>
</dbReference>
<reference evidence="4 5" key="2">
    <citation type="journal article" date="2016" name="Int. J. Syst. Evol. Microbiol.">
        <title>Paenibacillus bovis sp. nov., isolated from raw yak (Bos grunniens) milk.</title>
        <authorList>
            <person name="Gao C."/>
            <person name="Han J."/>
            <person name="Liu Z."/>
            <person name="Xu X."/>
            <person name="Hang F."/>
            <person name="Wu Z."/>
        </authorList>
    </citation>
    <scope>NUCLEOTIDE SEQUENCE [LARGE SCALE GENOMIC DNA]</scope>
    <source>
        <strain evidence="4 5">BD3526</strain>
    </source>
</reference>
<feature type="domain" description="Teneurin-like YD-shell" evidence="3">
    <location>
        <begin position="1215"/>
        <end position="1430"/>
    </location>
</feature>
<organism evidence="4 5">
    <name type="scientific">Paenibacillus bovis</name>
    <dbReference type="NCBI Taxonomy" id="1616788"/>
    <lineage>
        <taxon>Bacteria</taxon>
        <taxon>Bacillati</taxon>
        <taxon>Bacillota</taxon>
        <taxon>Bacilli</taxon>
        <taxon>Bacillales</taxon>
        <taxon>Paenibacillaceae</taxon>
        <taxon>Paenibacillus</taxon>
    </lineage>
</organism>
<dbReference type="PANTHER" id="PTHR32305:SF15">
    <property type="entry name" value="PROTEIN RHSA-RELATED"/>
    <property type="match status" value="1"/>
</dbReference>
<dbReference type="InterPro" id="IPR029058">
    <property type="entry name" value="AB_hydrolase_fold"/>
</dbReference>
<keyword evidence="5" id="KW-1185">Reference proteome</keyword>
<evidence type="ECO:0000313" key="5">
    <source>
        <dbReference type="Proteomes" id="UP000078148"/>
    </source>
</evidence>
<protein>
    <recommendedName>
        <fullName evidence="3">Teneurin-like YD-shell domain-containing protein</fullName>
    </recommendedName>
</protein>
<dbReference type="Pfam" id="PF05593">
    <property type="entry name" value="RHS_repeat"/>
    <property type="match status" value="1"/>
</dbReference>
<dbReference type="Pfam" id="PF25023">
    <property type="entry name" value="TEN_YD-shell"/>
    <property type="match status" value="3"/>
</dbReference>
<dbReference type="InterPro" id="IPR031325">
    <property type="entry name" value="RHS_repeat"/>
</dbReference>
<evidence type="ECO:0000256" key="2">
    <source>
        <dbReference type="SAM" id="MobiDB-lite"/>
    </source>
</evidence>
<feature type="domain" description="Teneurin-like YD-shell" evidence="3">
    <location>
        <begin position="1077"/>
        <end position="1194"/>
    </location>
</feature>